<accession>A0A7R8H182</accession>
<dbReference type="GO" id="GO:0036064">
    <property type="term" value="C:ciliary basal body"/>
    <property type="evidence" value="ECO:0007669"/>
    <property type="project" value="TreeGrafter"/>
</dbReference>
<dbReference type="InterPro" id="IPR013105">
    <property type="entry name" value="TPR_2"/>
</dbReference>
<protein>
    <submittedName>
        <fullName evidence="4">TTC8</fullName>
    </submittedName>
</protein>
<feature type="compositionally biased region" description="Polar residues" evidence="3">
    <location>
        <begin position="79"/>
        <end position="104"/>
    </location>
</feature>
<dbReference type="SUPFAM" id="SSF48452">
    <property type="entry name" value="TPR-like"/>
    <property type="match status" value="1"/>
</dbReference>
<dbReference type="AlphaFoldDB" id="A0A7R8H182"/>
<name>A0A7R8H182_LEPSM</name>
<evidence type="ECO:0000256" key="2">
    <source>
        <dbReference type="ARBA" id="ARBA00022803"/>
    </source>
</evidence>
<dbReference type="CDD" id="cd21341">
    <property type="entry name" value="TTC8_N"/>
    <property type="match status" value="1"/>
</dbReference>
<dbReference type="GO" id="GO:1905515">
    <property type="term" value="P:non-motile cilium assembly"/>
    <property type="evidence" value="ECO:0007669"/>
    <property type="project" value="InterPro"/>
</dbReference>
<gene>
    <name evidence="4" type="ORF">LSAA_1334</name>
</gene>
<dbReference type="Proteomes" id="UP000675881">
    <property type="component" value="Chromosome 1"/>
</dbReference>
<keyword evidence="2" id="KW-0802">TPR repeat</keyword>
<reference evidence="4" key="1">
    <citation type="submission" date="2021-02" db="EMBL/GenBank/DDBJ databases">
        <authorList>
            <person name="Bekaert M."/>
        </authorList>
    </citation>
    <scope>NUCLEOTIDE SEQUENCE</scope>
    <source>
        <strain evidence="4">IoA-00</strain>
    </source>
</reference>
<dbReference type="EMBL" id="HG994580">
    <property type="protein sequence ID" value="CAF2783838.1"/>
    <property type="molecule type" value="Genomic_DNA"/>
</dbReference>
<dbReference type="GO" id="GO:0034464">
    <property type="term" value="C:BBSome"/>
    <property type="evidence" value="ECO:0007669"/>
    <property type="project" value="InterPro"/>
</dbReference>
<keyword evidence="1" id="KW-0677">Repeat</keyword>
<feature type="region of interest" description="Disordered" evidence="3">
    <location>
        <begin position="72"/>
        <end position="113"/>
    </location>
</feature>
<dbReference type="SMART" id="SM00028">
    <property type="entry name" value="TPR"/>
    <property type="match status" value="6"/>
</dbReference>
<evidence type="ECO:0000313" key="5">
    <source>
        <dbReference type="Proteomes" id="UP000675881"/>
    </source>
</evidence>
<evidence type="ECO:0000256" key="1">
    <source>
        <dbReference type="ARBA" id="ARBA00022737"/>
    </source>
</evidence>
<dbReference type="GO" id="GO:0097730">
    <property type="term" value="C:non-motile cilium"/>
    <property type="evidence" value="ECO:0007669"/>
    <property type="project" value="TreeGrafter"/>
</dbReference>
<dbReference type="Gene3D" id="1.25.40.10">
    <property type="entry name" value="Tetratricopeptide repeat domain"/>
    <property type="match status" value="1"/>
</dbReference>
<sequence length="500" mass="55929">MDPYYMAVTQFRKRNFEACINLCTELLHLNPCDEAIWTLKTRALTQEVKVDFFEGEEEGLIDNVLDDNAISSVPRPGTSLKSALSESEGNRVSRTFRPSTQSGRPMSGVLRPGISRGGSANIEGVLRTPRTGSNARPLTSSTGRVKRLGTSSLLSGREEFINLSRLNLTKYVSRPEIGKALFEYIYHKENDIRTAMDLAAQSLKASAYGDGYWKVQLGKCYLRLGLFRDSDNMFKSALKINESVDVYLLLSDVYLRLDQPMAAIEIYNSGLEKFPNEVSLLTGVARVHEAVGNCQLSNAFYQAILLEDAINIEAIACIATSHFYSDSPEHSLRYYRRLLQMGLFNAEIYNNLGLSCFYAGQYDLSLSCFERALNLGKDEVLADIWYNIGHIALEIGDTNFAYQATRLALSHNFNHAEAYNNLGVMESRKGNIEQALAYFKTSSTLGTHLFEPNFNLSSFAFKTGDMETSFTMGSKTLEIFPEHKDSLALIKRLEASFANL</sequence>
<evidence type="ECO:0000256" key="3">
    <source>
        <dbReference type="SAM" id="MobiDB-lite"/>
    </source>
</evidence>
<keyword evidence="5" id="KW-1185">Reference proteome</keyword>
<dbReference type="PROSITE" id="PS50005">
    <property type="entry name" value="TPR"/>
    <property type="match status" value="2"/>
</dbReference>
<dbReference type="InterPro" id="IPR011990">
    <property type="entry name" value="TPR-like_helical_dom_sf"/>
</dbReference>
<dbReference type="PANTHER" id="PTHR44177">
    <property type="entry name" value="TETRATRICOPEPTIDE REPEAT PROTEIN 8"/>
    <property type="match status" value="1"/>
</dbReference>
<dbReference type="InterPro" id="IPR019734">
    <property type="entry name" value="TPR_rpt"/>
</dbReference>
<dbReference type="InterPro" id="IPR028796">
    <property type="entry name" value="BBS8"/>
</dbReference>
<dbReference type="OrthoDB" id="421121at2759"/>
<evidence type="ECO:0000313" key="4">
    <source>
        <dbReference type="EMBL" id="CAF2783838.1"/>
    </source>
</evidence>
<organism evidence="4 5">
    <name type="scientific">Lepeophtheirus salmonis</name>
    <name type="common">Salmon louse</name>
    <name type="synonym">Caligus salmonis</name>
    <dbReference type="NCBI Taxonomy" id="72036"/>
    <lineage>
        <taxon>Eukaryota</taxon>
        <taxon>Metazoa</taxon>
        <taxon>Ecdysozoa</taxon>
        <taxon>Arthropoda</taxon>
        <taxon>Crustacea</taxon>
        <taxon>Multicrustacea</taxon>
        <taxon>Hexanauplia</taxon>
        <taxon>Copepoda</taxon>
        <taxon>Siphonostomatoida</taxon>
        <taxon>Caligidae</taxon>
        <taxon>Lepeophtheirus</taxon>
    </lineage>
</organism>
<dbReference type="Pfam" id="PF07719">
    <property type="entry name" value="TPR_2"/>
    <property type="match status" value="1"/>
</dbReference>
<dbReference type="Pfam" id="PF13374">
    <property type="entry name" value="TPR_10"/>
    <property type="match status" value="1"/>
</dbReference>
<dbReference type="PANTHER" id="PTHR44177:SF1">
    <property type="entry name" value="TETRATRICOPEPTIDE REPEAT PROTEIN 8"/>
    <property type="match status" value="1"/>
</dbReference>
<proteinExistence type="predicted"/>